<sequence length="329" mass="35676">MEVVLAEVLPVGNNTDDPLPTSVHNGTKYVVAQPGTEWELRVNILNAKIDQSYRVWVELDRKSIGYSLISHCKGFRQDRSVVFHGFAHTDPYTGKVADRAFKFGALRPAAHAATVQHPDQIQAGRIEVTCEAVVRSGKHNDAPSSIKWATDAASKKLPQGKKWFLQPGLQAEEGSTVKQSDNGWDNHTYSVMYPLQPLRLRYDTADNLRLRKILDPSKPQHAAIMTRAGMAGSSTGSRQPKQERRAAGVKRERGADQQQHAAAGGSAAAVPRSATAETINLADEAPAPLRVGGRALAADELVVCDLAGSDDEGGPVWCVHKKQAIELAV</sequence>
<evidence type="ECO:0000313" key="4">
    <source>
        <dbReference type="Proteomes" id="UP000256970"/>
    </source>
</evidence>
<gene>
    <name evidence="3" type="ORF">BQ4739_LOCUS7416</name>
</gene>
<dbReference type="Proteomes" id="UP000256970">
    <property type="component" value="Unassembled WGS sequence"/>
</dbReference>
<proteinExistence type="predicted"/>
<feature type="compositionally biased region" description="Low complexity" evidence="1">
    <location>
        <begin position="256"/>
        <end position="269"/>
    </location>
</feature>
<dbReference type="EMBL" id="FNXT01000767">
    <property type="protein sequence ID" value="SZX66990.1"/>
    <property type="molecule type" value="Genomic_DNA"/>
</dbReference>
<protein>
    <recommendedName>
        <fullName evidence="2">DUF7918 domain-containing protein</fullName>
    </recommendedName>
</protein>
<dbReference type="AlphaFoldDB" id="A0A383VQ18"/>
<name>A0A383VQ18_TETOB</name>
<dbReference type="InterPro" id="IPR057678">
    <property type="entry name" value="DUF7918"/>
</dbReference>
<feature type="compositionally biased region" description="Basic and acidic residues" evidence="1">
    <location>
        <begin position="240"/>
        <end position="255"/>
    </location>
</feature>
<dbReference type="Pfam" id="PF25534">
    <property type="entry name" value="DUF7918"/>
    <property type="match status" value="1"/>
</dbReference>
<accession>A0A383VQ18</accession>
<evidence type="ECO:0000313" key="3">
    <source>
        <dbReference type="EMBL" id="SZX66990.1"/>
    </source>
</evidence>
<feature type="region of interest" description="Disordered" evidence="1">
    <location>
        <begin position="229"/>
        <end position="271"/>
    </location>
</feature>
<evidence type="ECO:0000259" key="2">
    <source>
        <dbReference type="Pfam" id="PF25534"/>
    </source>
</evidence>
<feature type="domain" description="DUF7918" evidence="2">
    <location>
        <begin position="22"/>
        <end position="175"/>
    </location>
</feature>
<evidence type="ECO:0000256" key="1">
    <source>
        <dbReference type="SAM" id="MobiDB-lite"/>
    </source>
</evidence>
<keyword evidence="4" id="KW-1185">Reference proteome</keyword>
<organism evidence="3 4">
    <name type="scientific">Tetradesmus obliquus</name>
    <name type="common">Green alga</name>
    <name type="synonym">Acutodesmus obliquus</name>
    <dbReference type="NCBI Taxonomy" id="3088"/>
    <lineage>
        <taxon>Eukaryota</taxon>
        <taxon>Viridiplantae</taxon>
        <taxon>Chlorophyta</taxon>
        <taxon>core chlorophytes</taxon>
        <taxon>Chlorophyceae</taxon>
        <taxon>CS clade</taxon>
        <taxon>Sphaeropleales</taxon>
        <taxon>Scenedesmaceae</taxon>
        <taxon>Tetradesmus</taxon>
    </lineage>
</organism>
<reference evidence="3 4" key="1">
    <citation type="submission" date="2016-10" db="EMBL/GenBank/DDBJ databases">
        <authorList>
            <person name="Cai Z."/>
        </authorList>
    </citation>
    <scope>NUCLEOTIDE SEQUENCE [LARGE SCALE GENOMIC DNA]</scope>
</reference>